<feature type="compositionally biased region" description="Acidic residues" evidence="7">
    <location>
        <begin position="568"/>
        <end position="580"/>
    </location>
</feature>
<evidence type="ECO:0000256" key="3">
    <source>
        <dbReference type="ARBA" id="ARBA00022741"/>
    </source>
</evidence>
<evidence type="ECO:0000256" key="6">
    <source>
        <dbReference type="PROSITE-ProRule" id="PRU10141"/>
    </source>
</evidence>
<feature type="binding site" evidence="6">
    <location>
        <position position="62"/>
    </location>
    <ligand>
        <name>ATP</name>
        <dbReference type="ChEBI" id="CHEBI:30616"/>
    </ligand>
</feature>
<feature type="compositionally biased region" description="Polar residues" evidence="7">
    <location>
        <begin position="581"/>
        <end position="599"/>
    </location>
</feature>
<sequence length="620" mass="69724">MGNSASKEPPRCEALLRLLCFLSLLLAVHLSHFELMHVVGKGAFGKVRVVKAKTSKSLFALKYIDKRQCIQMHAIQNIFRERAILEDINHPFIVNLNYAFQDDANLYFVLDLKTGGDLRLHLNQRTVFTETAVRLWALELASAIQYLHTQNIVHRDIKPDNVLLDSEGHAHLTDFNIAVNIDKSSILKSHSGTLPYLAPEVFEEHGYYWQVDWWSFGVTLYELVYSKRPFRAKRTASLIKNIREKEIDFPHLSVPVSANCVSFLKQLLDRNPFTRLGCRARQILDVREHSWLRDMDWRLVEQKGLQSPFVPNPSINYLDPRVVLDEFLQDGLFIDTAGPKSKRIKSTAANRKEKKEAPPPPSEKQQQPQRPSATSSKSGNSLLAYISRGSSNGQKRTTSASDAADMAGNVHAMMKQYKSDHKNVGMHHIFGLVENENLAEEDRLNLELRFMADNFLTYDLAKNPKRSKIAAAAALNIEAYPMPTMPSKSSSQFPNSRELFAHNNPSANMVLLIPASATNDSMLQSDFKTSNAVSQSKHSPFGVMQLDTSMIGSQIESRDRRQTFDSLSDSDSDSEAEDAQTDVSLSQYLGNAPTPSLKMTSPVLRRGLTVRTVAPLPDSE</sequence>
<dbReference type="PROSITE" id="PS00108">
    <property type="entry name" value="PROTEIN_KINASE_ST"/>
    <property type="match status" value="1"/>
</dbReference>
<accession>A0A507FA45</accession>
<protein>
    <recommendedName>
        <fullName evidence="9">Protein kinase domain-containing protein</fullName>
    </recommendedName>
</protein>
<dbReference type="Gene3D" id="3.30.200.20">
    <property type="entry name" value="Phosphorylase Kinase, domain 1"/>
    <property type="match status" value="1"/>
</dbReference>
<dbReference type="InterPro" id="IPR000719">
    <property type="entry name" value="Prot_kinase_dom"/>
</dbReference>
<dbReference type="InterPro" id="IPR008271">
    <property type="entry name" value="Ser/Thr_kinase_AS"/>
</dbReference>
<dbReference type="InterPro" id="IPR011009">
    <property type="entry name" value="Kinase-like_dom_sf"/>
</dbReference>
<keyword evidence="3 6" id="KW-0547">Nucleotide-binding</keyword>
<comment type="caution">
    <text evidence="10">The sequence shown here is derived from an EMBL/GenBank/DDBJ whole genome shotgun (WGS) entry which is preliminary data.</text>
</comment>
<evidence type="ECO:0000256" key="5">
    <source>
        <dbReference type="ARBA" id="ARBA00022840"/>
    </source>
</evidence>
<dbReference type="EMBL" id="QEAP01000226">
    <property type="protein sequence ID" value="TPX72460.1"/>
    <property type="molecule type" value="Genomic_DNA"/>
</dbReference>
<dbReference type="GO" id="GO:0005524">
    <property type="term" value="F:ATP binding"/>
    <property type="evidence" value="ECO:0007669"/>
    <property type="project" value="UniProtKB-UniRule"/>
</dbReference>
<keyword evidence="2" id="KW-0808">Transferase</keyword>
<dbReference type="PANTHER" id="PTHR24355:SF30">
    <property type="entry name" value="SERINE_THREONINE-PROTEIN KINASE 32B ISOFORM X1"/>
    <property type="match status" value="1"/>
</dbReference>
<gene>
    <name evidence="10" type="ORF">CcCBS67573_g05865</name>
</gene>
<dbReference type="SUPFAM" id="SSF56112">
    <property type="entry name" value="Protein kinase-like (PK-like)"/>
    <property type="match status" value="1"/>
</dbReference>
<evidence type="ECO:0000256" key="2">
    <source>
        <dbReference type="ARBA" id="ARBA00022679"/>
    </source>
</evidence>
<dbReference type="SMART" id="SM00220">
    <property type="entry name" value="S_TKc"/>
    <property type="match status" value="1"/>
</dbReference>
<evidence type="ECO:0000259" key="9">
    <source>
        <dbReference type="PROSITE" id="PS50011"/>
    </source>
</evidence>
<keyword evidence="5 6" id="KW-0067">ATP-binding</keyword>
<evidence type="ECO:0000256" key="1">
    <source>
        <dbReference type="ARBA" id="ARBA00022527"/>
    </source>
</evidence>
<dbReference type="Proteomes" id="UP000320333">
    <property type="component" value="Unassembled WGS sequence"/>
</dbReference>
<dbReference type="AlphaFoldDB" id="A0A507FA45"/>
<dbReference type="GO" id="GO:0007186">
    <property type="term" value="P:G protein-coupled receptor signaling pathway"/>
    <property type="evidence" value="ECO:0007669"/>
    <property type="project" value="TreeGrafter"/>
</dbReference>
<keyword evidence="11" id="KW-1185">Reference proteome</keyword>
<keyword evidence="4" id="KW-0418">Kinase</keyword>
<keyword evidence="1" id="KW-0723">Serine/threonine-protein kinase</keyword>
<feature type="domain" description="Protein kinase" evidence="9">
    <location>
        <begin position="33"/>
        <end position="292"/>
    </location>
</feature>
<feature type="compositionally biased region" description="Low complexity" evidence="7">
    <location>
        <begin position="363"/>
        <end position="372"/>
    </location>
</feature>
<dbReference type="PROSITE" id="PS50011">
    <property type="entry name" value="PROTEIN_KINASE_DOM"/>
    <property type="match status" value="1"/>
</dbReference>
<evidence type="ECO:0000313" key="11">
    <source>
        <dbReference type="Proteomes" id="UP000320333"/>
    </source>
</evidence>
<evidence type="ECO:0000256" key="7">
    <source>
        <dbReference type="SAM" id="MobiDB-lite"/>
    </source>
</evidence>
<name>A0A507FA45_9FUNG</name>
<organism evidence="10 11">
    <name type="scientific">Chytriomyces confervae</name>
    <dbReference type="NCBI Taxonomy" id="246404"/>
    <lineage>
        <taxon>Eukaryota</taxon>
        <taxon>Fungi</taxon>
        <taxon>Fungi incertae sedis</taxon>
        <taxon>Chytridiomycota</taxon>
        <taxon>Chytridiomycota incertae sedis</taxon>
        <taxon>Chytridiomycetes</taxon>
        <taxon>Chytridiales</taxon>
        <taxon>Chytriomycetaceae</taxon>
        <taxon>Chytriomyces</taxon>
    </lineage>
</organism>
<dbReference type="FunFam" id="1.10.510.10:FF:000469">
    <property type="entry name" value="Serine/threonine-protein kinase 32B"/>
    <property type="match status" value="1"/>
</dbReference>
<dbReference type="GO" id="GO:0004703">
    <property type="term" value="F:G protein-coupled receptor kinase activity"/>
    <property type="evidence" value="ECO:0007669"/>
    <property type="project" value="TreeGrafter"/>
</dbReference>
<dbReference type="InterPro" id="IPR017441">
    <property type="entry name" value="Protein_kinase_ATP_BS"/>
</dbReference>
<feature type="region of interest" description="Disordered" evidence="7">
    <location>
        <begin position="339"/>
        <end position="379"/>
    </location>
</feature>
<dbReference type="Pfam" id="PF00069">
    <property type="entry name" value="Pkinase"/>
    <property type="match status" value="1"/>
</dbReference>
<feature type="signal peptide" evidence="8">
    <location>
        <begin position="1"/>
        <end position="27"/>
    </location>
</feature>
<dbReference type="GO" id="GO:0009966">
    <property type="term" value="P:regulation of signal transduction"/>
    <property type="evidence" value="ECO:0007669"/>
    <property type="project" value="TreeGrafter"/>
</dbReference>
<dbReference type="PROSITE" id="PS00107">
    <property type="entry name" value="PROTEIN_KINASE_ATP"/>
    <property type="match status" value="1"/>
</dbReference>
<proteinExistence type="predicted"/>
<evidence type="ECO:0000256" key="8">
    <source>
        <dbReference type="SAM" id="SignalP"/>
    </source>
</evidence>
<dbReference type="GO" id="GO:0001664">
    <property type="term" value="F:G protein-coupled receptor binding"/>
    <property type="evidence" value="ECO:0007669"/>
    <property type="project" value="TreeGrafter"/>
</dbReference>
<reference evidence="10 11" key="1">
    <citation type="journal article" date="2019" name="Sci. Rep.">
        <title>Comparative genomics of chytrid fungi reveal insights into the obligate biotrophic and pathogenic lifestyle of Synchytrium endobioticum.</title>
        <authorList>
            <person name="van de Vossenberg B.T.L.H."/>
            <person name="Warris S."/>
            <person name="Nguyen H.D.T."/>
            <person name="van Gent-Pelzer M.P.E."/>
            <person name="Joly D.L."/>
            <person name="van de Geest H.C."/>
            <person name="Bonants P.J.M."/>
            <person name="Smith D.S."/>
            <person name="Levesque C.A."/>
            <person name="van der Lee T.A.J."/>
        </authorList>
    </citation>
    <scope>NUCLEOTIDE SEQUENCE [LARGE SCALE GENOMIC DNA]</scope>
    <source>
        <strain evidence="10 11">CBS 675.73</strain>
    </source>
</reference>
<dbReference type="PANTHER" id="PTHR24355">
    <property type="entry name" value="G PROTEIN-COUPLED RECEPTOR KINASE/RIBOSOMAL PROTEIN S6 KINASE"/>
    <property type="match status" value="1"/>
</dbReference>
<feature type="region of interest" description="Disordered" evidence="7">
    <location>
        <begin position="554"/>
        <end position="600"/>
    </location>
</feature>
<evidence type="ECO:0000313" key="10">
    <source>
        <dbReference type="EMBL" id="TPX72460.1"/>
    </source>
</evidence>
<dbReference type="FunFam" id="3.30.200.20:FF:000354">
    <property type="entry name" value="AGC/YANK protein kinase"/>
    <property type="match status" value="1"/>
</dbReference>
<keyword evidence="8" id="KW-0732">Signal</keyword>
<dbReference type="OrthoDB" id="354826at2759"/>
<evidence type="ECO:0000256" key="4">
    <source>
        <dbReference type="ARBA" id="ARBA00022777"/>
    </source>
</evidence>
<dbReference type="STRING" id="246404.A0A507FA45"/>
<dbReference type="Gene3D" id="1.10.510.10">
    <property type="entry name" value="Transferase(Phosphotransferase) domain 1"/>
    <property type="match status" value="1"/>
</dbReference>
<feature type="chain" id="PRO_5021291678" description="Protein kinase domain-containing protein" evidence="8">
    <location>
        <begin position="28"/>
        <end position="620"/>
    </location>
</feature>